<feature type="domain" description="Polymerase nucleotidyl transferase" evidence="1">
    <location>
        <begin position="24"/>
        <end position="76"/>
    </location>
</feature>
<evidence type="ECO:0000313" key="2">
    <source>
        <dbReference type="EMBL" id="TCO28491.1"/>
    </source>
</evidence>
<dbReference type="GO" id="GO:0016779">
    <property type="term" value="F:nucleotidyltransferase activity"/>
    <property type="evidence" value="ECO:0007669"/>
    <property type="project" value="InterPro"/>
</dbReference>
<name>A0A4R2HH37_9ACTN</name>
<sequence>MAEPELIESTGDRECDRIAQGVIGIFETAFPGRVRGFYLRGSHASGTSIDGSDLDLFIVFKDRFTDGAEFDRARALSNHCARLTPMLLEVILVGERGLRQPDGVGAALNLKLATRLLYGEDIRPDLPSFDADTYVRSVVHTPYLSYTFPVQRHNGPLVYPLDHIDPDGPFFGFDQCTDGADQPSTKLLIATVGWTATAIIALHSGQYVRDKAACVELYQKHVADQWTDLVTQVHDLCRNRWHYQLPSRAADRQTLRDLCHRTLDFQNHFLELYREYQLAEFASGDSDRQQLASQRLTQVVFPS</sequence>
<dbReference type="Pfam" id="PF01909">
    <property type="entry name" value="NTP_transf_2"/>
    <property type="match status" value="1"/>
</dbReference>
<organism evidence="2 3">
    <name type="scientific">Kribbella steppae</name>
    <dbReference type="NCBI Taxonomy" id="2512223"/>
    <lineage>
        <taxon>Bacteria</taxon>
        <taxon>Bacillati</taxon>
        <taxon>Actinomycetota</taxon>
        <taxon>Actinomycetes</taxon>
        <taxon>Propionibacteriales</taxon>
        <taxon>Kribbellaceae</taxon>
        <taxon>Kribbella</taxon>
    </lineage>
</organism>
<dbReference type="InterPro" id="IPR002934">
    <property type="entry name" value="Polymerase_NTP_transf_dom"/>
</dbReference>
<dbReference type="Proteomes" id="UP000294508">
    <property type="component" value="Unassembled WGS sequence"/>
</dbReference>
<reference evidence="2 3" key="1">
    <citation type="journal article" date="2015" name="Stand. Genomic Sci.">
        <title>Genomic Encyclopedia of Bacterial and Archaeal Type Strains, Phase III: the genomes of soil and plant-associated and newly described type strains.</title>
        <authorList>
            <person name="Whitman W.B."/>
            <person name="Woyke T."/>
            <person name="Klenk H.P."/>
            <person name="Zhou Y."/>
            <person name="Lilburn T.G."/>
            <person name="Beck B.J."/>
            <person name="De Vos P."/>
            <person name="Vandamme P."/>
            <person name="Eisen J.A."/>
            <person name="Garrity G."/>
            <person name="Hugenholtz P."/>
            <person name="Kyrpides N.C."/>
        </authorList>
    </citation>
    <scope>NUCLEOTIDE SEQUENCE [LARGE SCALE GENOMIC DNA]</scope>
    <source>
        <strain evidence="2 3">VKM Ac-2572</strain>
    </source>
</reference>
<dbReference type="InterPro" id="IPR043519">
    <property type="entry name" value="NT_sf"/>
</dbReference>
<comment type="caution">
    <text evidence="2">The sequence shown here is derived from an EMBL/GenBank/DDBJ whole genome shotgun (WGS) entry which is preliminary data.</text>
</comment>
<accession>A0A4R2HH37</accession>
<evidence type="ECO:0000313" key="3">
    <source>
        <dbReference type="Proteomes" id="UP000294508"/>
    </source>
</evidence>
<dbReference type="RefSeq" id="WP_132210668.1">
    <property type="nucleotide sequence ID" value="NZ_SLWN01000006.1"/>
</dbReference>
<keyword evidence="3" id="KW-1185">Reference proteome</keyword>
<dbReference type="AlphaFoldDB" id="A0A4R2HH37"/>
<dbReference type="CDD" id="cd05403">
    <property type="entry name" value="NT_KNTase_like"/>
    <property type="match status" value="1"/>
</dbReference>
<proteinExistence type="predicted"/>
<protein>
    <submittedName>
        <fullName evidence="2">Nucleotidyltransferase-like protein</fullName>
    </submittedName>
</protein>
<dbReference type="OrthoDB" id="157074at2"/>
<keyword evidence="2" id="KW-0808">Transferase</keyword>
<dbReference type="EMBL" id="SLWN01000006">
    <property type="protein sequence ID" value="TCO28491.1"/>
    <property type="molecule type" value="Genomic_DNA"/>
</dbReference>
<gene>
    <name evidence="2" type="ORF">EV652_106477</name>
</gene>
<dbReference type="Gene3D" id="3.30.460.10">
    <property type="entry name" value="Beta Polymerase, domain 2"/>
    <property type="match status" value="1"/>
</dbReference>
<evidence type="ECO:0000259" key="1">
    <source>
        <dbReference type="Pfam" id="PF01909"/>
    </source>
</evidence>
<dbReference type="SUPFAM" id="SSF81301">
    <property type="entry name" value="Nucleotidyltransferase"/>
    <property type="match status" value="1"/>
</dbReference>